<dbReference type="FunFam" id="1.20.58.670:FF:000004">
    <property type="entry name" value="Exocyst complex component SEC15"/>
    <property type="match status" value="1"/>
</dbReference>
<dbReference type="GO" id="GO:0006893">
    <property type="term" value="P:Golgi to plasma membrane transport"/>
    <property type="evidence" value="ECO:0007669"/>
    <property type="project" value="TreeGrafter"/>
</dbReference>
<evidence type="ECO:0000256" key="4">
    <source>
        <dbReference type="ARBA" id="ARBA00023054"/>
    </source>
</evidence>
<evidence type="ECO:0000259" key="7">
    <source>
        <dbReference type="Pfam" id="PF20651"/>
    </source>
</evidence>
<keyword evidence="9" id="KW-1185">Reference proteome</keyword>
<organism evidence="8 9">
    <name type="scientific">Penicillium hetheringtonii</name>
    <dbReference type="NCBI Taxonomy" id="911720"/>
    <lineage>
        <taxon>Eukaryota</taxon>
        <taxon>Fungi</taxon>
        <taxon>Dikarya</taxon>
        <taxon>Ascomycota</taxon>
        <taxon>Pezizomycotina</taxon>
        <taxon>Eurotiomycetes</taxon>
        <taxon>Eurotiomycetidae</taxon>
        <taxon>Eurotiales</taxon>
        <taxon>Aspergillaceae</taxon>
        <taxon>Penicillium</taxon>
    </lineage>
</organism>
<evidence type="ECO:0000256" key="1">
    <source>
        <dbReference type="ARBA" id="ARBA00007944"/>
    </source>
</evidence>
<dbReference type="Proteomes" id="UP001216150">
    <property type="component" value="Unassembled WGS sequence"/>
</dbReference>
<dbReference type="GO" id="GO:0006886">
    <property type="term" value="P:intracellular protein transport"/>
    <property type="evidence" value="ECO:0007669"/>
    <property type="project" value="InterPro"/>
</dbReference>
<evidence type="ECO:0000313" key="9">
    <source>
        <dbReference type="Proteomes" id="UP001216150"/>
    </source>
</evidence>
<keyword evidence="3 5" id="KW-0268">Exocytosis</keyword>
<protein>
    <recommendedName>
        <fullName evidence="5">Exocyst complex component SEC15</fullName>
    </recommendedName>
</protein>
<sequence>MAPTMPEPHVLNQIIISPPIQTTLINSSPLSEITALEIVHHSSSNHYPDSQQIKRPKSKASVIPIIKNSFPPSTPLLRIREGTVSLTAEILDLNQSIQTSTERLAEQKKALVESRGHRQNIDETSRAIQDCLEVLRLANQVHDLLAKKNHYAALRALEELQNVHLKGVTQYKIAEMIQRSVPATQRAIAEAVMSDLNTWLYRIREMSPFLGELALFHTDQRKSRLKERAEQIPYLEHFNLNSAIELVADEDEEYDLLQNDDLQVPFAPLFECLHIHQSLGQMDKFRIEYASTRRRQKDLLLPASVTLVDEGGASLHNLLEEMAGFAIVERATMKKVPDLRSAVDVEELWDSMCQAAVGVISKALHEVDNAESILKTKNLIALFMQTMNTWNFSVRVFDEFLLRLFEKYAELLKRRFSDDFQEIVSTDDYMPMPIQTLEEYDKVLNVSWYAPEASREEQVFPCILPFSRMYPLCCIDIRNFLNQFYFFANDDFSHPTVIDDTLKDVSMVLGKTFRKASLLTYKALDDLLSRKVCDTLVERLSSQYLGQIVQILINLEHFELACHELELLLAAARSQNSTGTSITLRATEKFRSNKKAAEKRIFEVVNSKIDDLVETAEYEWMATTPPTEPSNYMQTLTRFLSNIMNSTLLGLPTEIKELIYFRRTQSCGQHDSGKSNIPLQAQPMAPEVKNINPNGVMSLAKDVEYLAQFVDSLNVPILRENLDELQQTVQLMQAENADEFYDISTRNKKYGRVDAMQGPVLLEKLTRTVQAPTKVDKFVNLSSRFKKT</sequence>
<dbReference type="InterPro" id="IPR042044">
    <property type="entry name" value="EXOC6PINT-1/Sec15/Tip20_C_dom2"/>
</dbReference>
<proteinExistence type="inferred from homology"/>
<feature type="domain" description="Exocyst complex component EXOC6/Sec15 N-terminal" evidence="7">
    <location>
        <begin position="76"/>
        <end position="214"/>
    </location>
</feature>
<dbReference type="Pfam" id="PF04091">
    <property type="entry name" value="Sec15_C"/>
    <property type="match status" value="1"/>
</dbReference>
<dbReference type="EMBL" id="JAQJAC010000007">
    <property type="protein sequence ID" value="KAJ5578852.1"/>
    <property type="molecule type" value="Genomic_DNA"/>
</dbReference>
<dbReference type="Gene3D" id="1.20.58.670">
    <property type="entry name" value="Dsl1p vesicle tethering complex, Tip20p subunit, domain D"/>
    <property type="match status" value="1"/>
</dbReference>
<evidence type="ECO:0000256" key="3">
    <source>
        <dbReference type="ARBA" id="ARBA00022483"/>
    </source>
</evidence>
<comment type="similarity">
    <text evidence="1 5">Belongs to the SEC15 family.</text>
</comment>
<evidence type="ECO:0000256" key="5">
    <source>
        <dbReference type="PIRNR" id="PIRNR025007"/>
    </source>
</evidence>
<keyword evidence="4" id="KW-0175">Coiled coil</keyword>
<dbReference type="Pfam" id="PF20651">
    <property type="entry name" value="EXOC6_Sec15_N"/>
    <property type="match status" value="1"/>
</dbReference>
<keyword evidence="2 5" id="KW-0813">Transport</keyword>
<dbReference type="InterPro" id="IPR048359">
    <property type="entry name" value="EXOC6_Sec15_N"/>
</dbReference>
<dbReference type="GO" id="GO:0016020">
    <property type="term" value="C:membrane"/>
    <property type="evidence" value="ECO:0007669"/>
    <property type="project" value="TreeGrafter"/>
</dbReference>
<dbReference type="Gene3D" id="1.10.357.30">
    <property type="entry name" value="Exocyst complex subunit Sec15 C-terminal domain, N-terminal subdomain"/>
    <property type="match status" value="1"/>
</dbReference>
<dbReference type="PANTHER" id="PTHR12702">
    <property type="entry name" value="SEC15"/>
    <property type="match status" value="1"/>
</dbReference>
<reference evidence="8 9" key="1">
    <citation type="journal article" date="2023" name="IMA Fungus">
        <title>Comparative genomic study of the Penicillium genus elucidates a diverse pangenome and 15 lateral gene transfer events.</title>
        <authorList>
            <person name="Petersen C."/>
            <person name="Sorensen T."/>
            <person name="Nielsen M.R."/>
            <person name="Sondergaard T.E."/>
            <person name="Sorensen J.L."/>
            <person name="Fitzpatrick D.A."/>
            <person name="Frisvad J.C."/>
            <person name="Nielsen K.L."/>
        </authorList>
    </citation>
    <scope>NUCLEOTIDE SEQUENCE [LARGE SCALE GENOMIC DNA]</scope>
    <source>
        <strain evidence="8 9">IBT 29057</strain>
    </source>
</reference>
<dbReference type="FunFam" id="1.10.357.30:FF:000009">
    <property type="match status" value="1"/>
</dbReference>
<comment type="caution">
    <text evidence="8">The sequence shown here is derived from an EMBL/GenBank/DDBJ whole genome shotgun (WGS) entry which is preliminary data.</text>
</comment>
<dbReference type="InterPro" id="IPR046361">
    <property type="entry name" value="EXOC6/Sec15_C"/>
</dbReference>
<dbReference type="PANTHER" id="PTHR12702:SF0">
    <property type="entry name" value="EXOCYST COMPLEX COMPONENT 6"/>
    <property type="match status" value="1"/>
</dbReference>
<dbReference type="GO" id="GO:0000145">
    <property type="term" value="C:exocyst"/>
    <property type="evidence" value="ECO:0007669"/>
    <property type="project" value="UniProtKB-UniRule"/>
</dbReference>
<dbReference type="GO" id="GO:0090522">
    <property type="term" value="P:vesicle tethering involved in exocytosis"/>
    <property type="evidence" value="ECO:0007669"/>
    <property type="project" value="UniProtKB-UniRule"/>
</dbReference>
<dbReference type="PIRSF" id="PIRSF025007">
    <property type="entry name" value="Sec15"/>
    <property type="match status" value="1"/>
</dbReference>
<dbReference type="AlphaFoldDB" id="A0AAD6DF19"/>
<dbReference type="InterPro" id="IPR042045">
    <property type="entry name" value="EXOC6/Sec15_C_dom1"/>
</dbReference>
<comment type="function">
    <text evidence="5">Component of the exocyst complex involved in the docking of exocytic vesicles with fusion sites on the plasma membrane.</text>
</comment>
<gene>
    <name evidence="8" type="ORF">N7450_007719</name>
</gene>
<evidence type="ECO:0000259" key="6">
    <source>
        <dbReference type="Pfam" id="PF04091"/>
    </source>
</evidence>
<name>A0AAD6DF19_9EURO</name>
<evidence type="ECO:0000256" key="2">
    <source>
        <dbReference type="ARBA" id="ARBA00022448"/>
    </source>
</evidence>
<accession>A0AAD6DF19</accession>
<feature type="domain" description="Exocyst complex subunit EXOC6/Sec15 C-terminal" evidence="6">
    <location>
        <begin position="398"/>
        <end position="764"/>
    </location>
</feature>
<evidence type="ECO:0000313" key="8">
    <source>
        <dbReference type="EMBL" id="KAJ5578852.1"/>
    </source>
</evidence>
<dbReference type="InterPro" id="IPR007225">
    <property type="entry name" value="EXOC6/Sec15"/>
</dbReference>